<dbReference type="RefSeq" id="XP_007317358.1">
    <property type="nucleotide sequence ID" value="XM_007317296.1"/>
</dbReference>
<dbReference type="HOGENOM" id="CLU_2741622_0_0_1"/>
<accession>F8NUL6</accession>
<gene>
    <name evidence="1" type="ORF">SERLADRAFT_465082</name>
</gene>
<dbReference type="GeneID" id="18818843"/>
<dbReference type="KEGG" id="sla:SERLADRAFT_465082"/>
<name>F8NUL6_SERL9</name>
<protein>
    <submittedName>
        <fullName evidence="1">Uncharacterized protein</fullName>
    </submittedName>
</protein>
<sequence>MSAKSRVAGCAAVNNSSQLHTASSPIGCPMGGYKILDTRLEARTPRSGWSLAVNAVWLCKKHLVRRLCSVR</sequence>
<organism>
    <name type="scientific">Serpula lacrymans var. lacrymans (strain S7.9)</name>
    <name type="common">Dry rot fungus</name>
    <dbReference type="NCBI Taxonomy" id="578457"/>
    <lineage>
        <taxon>Eukaryota</taxon>
        <taxon>Fungi</taxon>
        <taxon>Dikarya</taxon>
        <taxon>Basidiomycota</taxon>
        <taxon>Agaricomycotina</taxon>
        <taxon>Agaricomycetes</taxon>
        <taxon>Agaricomycetidae</taxon>
        <taxon>Boletales</taxon>
        <taxon>Coniophorineae</taxon>
        <taxon>Serpulaceae</taxon>
        <taxon>Serpula</taxon>
    </lineage>
</organism>
<dbReference type="EMBL" id="GL945433">
    <property type="protein sequence ID" value="EGO25236.1"/>
    <property type="molecule type" value="Genomic_DNA"/>
</dbReference>
<dbReference type="AlphaFoldDB" id="F8NUL6"/>
<evidence type="ECO:0000313" key="1">
    <source>
        <dbReference type="EMBL" id="EGO25236.1"/>
    </source>
</evidence>
<dbReference type="Proteomes" id="UP000008064">
    <property type="component" value="Unassembled WGS sequence"/>
</dbReference>
<proteinExistence type="predicted"/>
<reference evidence="1" key="1">
    <citation type="submission" date="2011-04" db="EMBL/GenBank/DDBJ databases">
        <title>Evolution of plant cell wall degrading machinery underlies the functional diversity of forest fungi.</title>
        <authorList>
            <consortium name="US DOE Joint Genome Institute (JGI-PGF)"/>
            <person name="Eastwood D.C."/>
            <person name="Floudas D."/>
            <person name="Binder M."/>
            <person name="Majcherczyk A."/>
            <person name="Schneider P."/>
            <person name="Aerts A."/>
            <person name="Asiegbu F.O."/>
            <person name="Baker S.E."/>
            <person name="Barry K."/>
            <person name="Bendiksby M."/>
            <person name="Blumentritt M."/>
            <person name="Coutinho P.M."/>
            <person name="Cullen D."/>
            <person name="Cullen D."/>
            <person name="Gathman A."/>
            <person name="Goodell B."/>
            <person name="Henrissat B."/>
            <person name="Ihrmark K."/>
            <person name="Kauserud H."/>
            <person name="Kohler A."/>
            <person name="LaButti K."/>
            <person name="Lapidus A."/>
            <person name="Lavin J.L."/>
            <person name="Lee Y.-H."/>
            <person name="Lindquist E."/>
            <person name="Lilly W."/>
            <person name="Lucas S."/>
            <person name="Morin E."/>
            <person name="Murat C."/>
            <person name="Oguiza J.A."/>
            <person name="Park J."/>
            <person name="Pisabarro A.G."/>
            <person name="Riley R."/>
            <person name="Rosling A."/>
            <person name="Salamov A."/>
            <person name="Schmidt O."/>
            <person name="Schmutz J."/>
            <person name="Skrede I."/>
            <person name="Stenlid J."/>
            <person name="Wiebenga A."/>
            <person name="Xie X."/>
            <person name="Kues U."/>
            <person name="Hibbett D.S."/>
            <person name="Hoffmeister D."/>
            <person name="Hogberg N."/>
            <person name="Martin F."/>
            <person name="Grigoriev I.V."/>
            <person name="Watkinson S.C."/>
        </authorList>
    </citation>
    <scope>NUCLEOTIDE SEQUENCE</scope>
    <source>
        <strain evidence="1">S7.9</strain>
    </source>
</reference>